<keyword evidence="8" id="KW-1185">Reference proteome</keyword>
<evidence type="ECO:0000256" key="5">
    <source>
        <dbReference type="SAM" id="Phobius"/>
    </source>
</evidence>
<comment type="subcellular location">
    <subcellularLocation>
        <location evidence="1">Membrane</location>
        <topology evidence="1">Multi-pass membrane protein</topology>
    </subcellularLocation>
</comment>
<evidence type="ECO:0000256" key="4">
    <source>
        <dbReference type="ARBA" id="ARBA00023136"/>
    </source>
</evidence>
<organism evidence="7 8">
    <name type="scientific">Patulibacter brassicae</name>
    <dbReference type="NCBI Taxonomy" id="1705717"/>
    <lineage>
        <taxon>Bacteria</taxon>
        <taxon>Bacillati</taxon>
        <taxon>Actinomycetota</taxon>
        <taxon>Thermoleophilia</taxon>
        <taxon>Solirubrobacterales</taxon>
        <taxon>Patulibacteraceae</taxon>
        <taxon>Patulibacter</taxon>
    </lineage>
</organism>
<feature type="transmembrane region" description="Helical" evidence="5">
    <location>
        <begin position="143"/>
        <end position="166"/>
    </location>
</feature>
<accession>A0ABU4VNA1</accession>
<dbReference type="Pfam" id="PF07291">
    <property type="entry name" value="MauE"/>
    <property type="match status" value="1"/>
</dbReference>
<dbReference type="InterPro" id="IPR009908">
    <property type="entry name" value="Methylamine_util_MauE"/>
</dbReference>
<keyword evidence="4 5" id="KW-0472">Membrane</keyword>
<evidence type="ECO:0000313" key="7">
    <source>
        <dbReference type="EMBL" id="MDX8152255.1"/>
    </source>
</evidence>
<dbReference type="RefSeq" id="WP_319954410.1">
    <property type="nucleotide sequence ID" value="NZ_JAXAVX010000005.1"/>
</dbReference>
<protein>
    <recommendedName>
        <fullName evidence="6">Methylamine utilisation protein MauE domain-containing protein</fullName>
    </recommendedName>
</protein>
<comment type="caution">
    <text evidence="7">The sequence shown here is derived from an EMBL/GenBank/DDBJ whole genome shotgun (WGS) entry which is preliminary data.</text>
</comment>
<evidence type="ECO:0000259" key="6">
    <source>
        <dbReference type="Pfam" id="PF07291"/>
    </source>
</evidence>
<name>A0ABU4VNA1_9ACTN</name>
<feature type="transmembrane region" description="Helical" evidence="5">
    <location>
        <begin position="67"/>
        <end position="86"/>
    </location>
</feature>
<sequence length="177" mass="17662">MATASILLLAGTFALAAVAKLRDRAPFRATVGLVVRRSRATTAIAWLVPAAELALAAWLLSGAAPRAAGLAALVLLAAFSVALAAVGRATRAAAADAVLPCNCFGTGAGGDVADGRRRNLALALAAAVLVAWPPDGRPDVEQALGAATVAIGAVCAWQLALALVAARRAPLTGRALR</sequence>
<evidence type="ECO:0000256" key="2">
    <source>
        <dbReference type="ARBA" id="ARBA00022692"/>
    </source>
</evidence>
<evidence type="ECO:0000256" key="1">
    <source>
        <dbReference type="ARBA" id="ARBA00004141"/>
    </source>
</evidence>
<keyword evidence="2 5" id="KW-0812">Transmembrane</keyword>
<feature type="transmembrane region" description="Helical" evidence="5">
    <location>
        <begin position="43"/>
        <end position="60"/>
    </location>
</feature>
<evidence type="ECO:0000256" key="3">
    <source>
        <dbReference type="ARBA" id="ARBA00022989"/>
    </source>
</evidence>
<reference evidence="7 8" key="1">
    <citation type="submission" date="2023-11" db="EMBL/GenBank/DDBJ databases">
        <authorList>
            <person name="Xu M."/>
            <person name="Jiang T."/>
        </authorList>
    </citation>
    <scope>NUCLEOTIDE SEQUENCE [LARGE SCALE GENOMIC DNA]</scope>
    <source>
        <strain evidence="7 8">SD</strain>
    </source>
</reference>
<keyword evidence="3 5" id="KW-1133">Transmembrane helix</keyword>
<dbReference type="Proteomes" id="UP001277761">
    <property type="component" value="Unassembled WGS sequence"/>
</dbReference>
<proteinExistence type="predicted"/>
<feature type="domain" description="Methylamine utilisation protein MauE" evidence="6">
    <location>
        <begin position="4"/>
        <end position="130"/>
    </location>
</feature>
<evidence type="ECO:0000313" key="8">
    <source>
        <dbReference type="Proteomes" id="UP001277761"/>
    </source>
</evidence>
<gene>
    <name evidence="7" type="ORF">SK069_11660</name>
</gene>
<dbReference type="EMBL" id="JAXAVX010000005">
    <property type="protein sequence ID" value="MDX8152255.1"/>
    <property type="molecule type" value="Genomic_DNA"/>
</dbReference>